<name>B7KJ11_GLOC7</name>
<dbReference type="Gene3D" id="2.30.22.10">
    <property type="entry name" value="Head domain of nucleotide exchange factor GrpE"/>
    <property type="match status" value="1"/>
</dbReference>
<dbReference type="GO" id="GO:0042803">
    <property type="term" value="F:protein homodimerization activity"/>
    <property type="evidence" value="ECO:0007669"/>
    <property type="project" value="InterPro"/>
</dbReference>
<dbReference type="InterPro" id="IPR009012">
    <property type="entry name" value="GrpE_head"/>
</dbReference>
<dbReference type="InterPro" id="IPR000740">
    <property type="entry name" value="GrpE"/>
</dbReference>
<dbReference type="EMBL" id="CP001291">
    <property type="protein sequence ID" value="ACK70847.1"/>
    <property type="molecule type" value="Genomic_DNA"/>
</dbReference>
<evidence type="ECO:0000256" key="1">
    <source>
        <dbReference type="ARBA" id="ARBA00023186"/>
    </source>
</evidence>
<reference evidence="4" key="1">
    <citation type="journal article" date="2011" name="MBio">
        <title>Novel metabolic attributes of the genus Cyanothece, comprising a group of unicellular nitrogen-fixing Cyanobacteria.</title>
        <authorList>
            <person name="Bandyopadhyay A."/>
            <person name="Elvitigala T."/>
            <person name="Welsh E."/>
            <person name="Stockel J."/>
            <person name="Liberton M."/>
            <person name="Min H."/>
            <person name="Sherman L.A."/>
            <person name="Pakrasi H.B."/>
        </authorList>
    </citation>
    <scope>NUCLEOTIDE SEQUENCE [LARGE SCALE GENOMIC DNA]</scope>
    <source>
        <strain evidence="4">PCC 7424</strain>
    </source>
</reference>
<dbReference type="OrthoDB" id="582393at2"/>
<dbReference type="KEGG" id="cyc:PCC7424_2426"/>
<sequence>MFTDWQDTFENWFPLLKEKREAENLALQAEEIVRQLNSLPPVDTDNRDIITVLKSVCLLLERFQEHSEQLIQEHGEQVNQKESVISPPVEVIQTEDVPSSTELPSPPPIRRETPEEKPSITAQELMRLRDWVLLANSGEGEEKASPKVLEAIYKQLGKILEKEGITSLEKTGSFNYEKQQVVSTQATNDPEKEDLIYDTVRPGYLFHERLIRPQEVIVYTYDTSLATPEVS</sequence>
<evidence type="ECO:0000313" key="4">
    <source>
        <dbReference type="Proteomes" id="UP000002384"/>
    </source>
</evidence>
<dbReference type="eggNOG" id="COG0576">
    <property type="taxonomic scope" value="Bacteria"/>
</dbReference>
<gene>
    <name evidence="3" type="ordered locus">PCC7424_2426</name>
</gene>
<evidence type="ECO:0000256" key="2">
    <source>
        <dbReference type="SAM" id="MobiDB-lite"/>
    </source>
</evidence>
<keyword evidence="4" id="KW-1185">Reference proteome</keyword>
<feature type="compositionally biased region" description="Basic and acidic residues" evidence="2">
    <location>
        <begin position="109"/>
        <end position="118"/>
    </location>
</feature>
<dbReference type="GO" id="GO:0000774">
    <property type="term" value="F:adenyl-nucleotide exchange factor activity"/>
    <property type="evidence" value="ECO:0007669"/>
    <property type="project" value="InterPro"/>
</dbReference>
<dbReference type="SUPFAM" id="SSF51064">
    <property type="entry name" value="Head domain of nucleotide exchange factor GrpE"/>
    <property type="match status" value="1"/>
</dbReference>
<dbReference type="GO" id="GO:0006457">
    <property type="term" value="P:protein folding"/>
    <property type="evidence" value="ECO:0007669"/>
    <property type="project" value="InterPro"/>
</dbReference>
<dbReference type="HOGENOM" id="CLU_1250195_0_0_3"/>
<feature type="region of interest" description="Disordered" evidence="2">
    <location>
        <begin position="94"/>
        <end position="118"/>
    </location>
</feature>
<dbReference type="Pfam" id="PF01025">
    <property type="entry name" value="GrpE"/>
    <property type="match status" value="1"/>
</dbReference>
<dbReference type="STRING" id="65393.PCC7424_2426"/>
<organism evidence="3 4">
    <name type="scientific">Gloeothece citriformis (strain PCC 7424)</name>
    <name type="common">Cyanothece sp. (strain PCC 7424)</name>
    <dbReference type="NCBI Taxonomy" id="65393"/>
    <lineage>
        <taxon>Bacteria</taxon>
        <taxon>Bacillati</taxon>
        <taxon>Cyanobacteriota</taxon>
        <taxon>Cyanophyceae</taxon>
        <taxon>Oscillatoriophycideae</taxon>
        <taxon>Chroococcales</taxon>
        <taxon>Aphanothecaceae</taxon>
        <taxon>Gloeothece</taxon>
        <taxon>Gloeothece citriformis</taxon>
    </lineage>
</organism>
<proteinExistence type="predicted"/>
<evidence type="ECO:0008006" key="5">
    <source>
        <dbReference type="Google" id="ProtNLM"/>
    </source>
</evidence>
<protein>
    <recommendedName>
        <fullName evidence="5">Nucleotide exchange factor GrpE</fullName>
    </recommendedName>
</protein>
<dbReference type="AlphaFoldDB" id="B7KJ11"/>
<evidence type="ECO:0000313" key="3">
    <source>
        <dbReference type="EMBL" id="ACK70847.1"/>
    </source>
</evidence>
<accession>B7KJ11</accession>
<dbReference type="GO" id="GO:0051087">
    <property type="term" value="F:protein-folding chaperone binding"/>
    <property type="evidence" value="ECO:0007669"/>
    <property type="project" value="InterPro"/>
</dbReference>
<dbReference type="Proteomes" id="UP000002384">
    <property type="component" value="Chromosome"/>
</dbReference>
<keyword evidence="1" id="KW-0143">Chaperone</keyword>